<dbReference type="PANTHER" id="PTHR46026">
    <property type="entry name" value="RHO-TYPE GUANINE NUCLEOTIDE EXCHANGE FACTOR, ISOFORM F"/>
    <property type="match status" value="1"/>
</dbReference>
<evidence type="ECO:0000259" key="6">
    <source>
        <dbReference type="PROSITE" id="PS50002"/>
    </source>
</evidence>
<dbReference type="SMART" id="SM00027">
    <property type="entry name" value="EH"/>
    <property type="match status" value="1"/>
</dbReference>
<feature type="coiled-coil region" evidence="4">
    <location>
        <begin position="566"/>
        <end position="747"/>
    </location>
</feature>
<dbReference type="SUPFAM" id="SSF50044">
    <property type="entry name" value="SH3-domain"/>
    <property type="match status" value="6"/>
</dbReference>
<dbReference type="InterPro" id="IPR036028">
    <property type="entry name" value="SH3-like_dom_sf"/>
</dbReference>
<feature type="region of interest" description="Disordered" evidence="5">
    <location>
        <begin position="1072"/>
        <end position="1115"/>
    </location>
</feature>
<evidence type="ECO:0000256" key="2">
    <source>
        <dbReference type="ARBA" id="ARBA00022837"/>
    </source>
</evidence>
<dbReference type="EMBL" id="AJWK01034226">
    <property type="status" value="NOT_ANNOTATED_CDS"/>
    <property type="molecule type" value="Genomic_DNA"/>
</dbReference>
<organism evidence="9 10">
    <name type="scientific">Lutzomyia longipalpis</name>
    <name type="common">Sand fly</name>
    <dbReference type="NCBI Taxonomy" id="7200"/>
    <lineage>
        <taxon>Eukaryota</taxon>
        <taxon>Metazoa</taxon>
        <taxon>Ecdysozoa</taxon>
        <taxon>Arthropoda</taxon>
        <taxon>Hexapoda</taxon>
        <taxon>Insecta</taxon>
        <taxon>Pterygota</taxon>
        <taxon>Neoptera</taxon>
        <taxon>Endopterygota</taxon>
        <taxon>Diptera</taxon>
        <taxon>Nematocera</taxon>
        <taxon>Psychodoidea</taxon>
        <taxon>Psychodidae</taxon>
        <taxon>Lutzomyia</taxon>
        <taxon>Lutzomyia</taxon>
    </lineage>
</organism>
<feature type="region of interest" description="Disordered" evidence="5">
    <location>
        <begin position="210"/>
        <end position="231"/>
    </location>
</feature>
<dbReference type="Pfam" id="PF14604">
    <property type="entry name" value="SH3_9"/>
    <property type="match status" value="1"/>
</dbReference>
<feature type="compositionally biased region" description="Basic and acidic residues" evidence="5">
    <location>
        <begin position="216"/>
        <end position="231"/>
    </location>
</feature>
<dbReference type="PANTHER" id="PTHR46026:SF1">
    <property type="entry name" value="RHO-TYPE GUANINE NUCLEOTIDE EXCHANGE FACTOR, ISOFORM F"/>
    <property type="match status" value="1"/>
</dbReference>
<evidence type="ECO:0000259" key="8">
    <source>
        <dbReference type="PROSITE" id="PS50222"/>
    </source>
</evidence>
<name>A0A1B0F057_LUTLO</name>
<feature type="domain" description="EH" evidence="7">
    <location>
        <begin position="11"/>
        <end position="93"/>
    </location>
</feature>
<evidence type="ECO:0008006" key="11">
    <source>
        <dbReference type="Google" id="ProtNLM"/>
    </source>
</evidence>
<dbReference type="PROSITE" id="PS50002">
    <property type="entry name" value="SH3"/>
    <property type="match status" value="4"/>
</dbReference>
<feature type="domain" description="SH3" evidence="6">
    <location>
        <begin position="1116"/>
        <end position="1180"/>
    </location>
</feature>
<dbReference type="InterPro" id="IPR018247">
    <property type="entry name" value="EF_Hand_1_Ca_BS"/>
</dbReference>
<dbReference type="InterPro" id="IPR011992">
    <property type="entry name" value="EF-hand-dom_pair"/>
</dbReference>
<dbReference type="PROSITE" id="PS50222">
    <property type="entry name" value="EF_HAND_2"/>
    <property type="match status" value="1"/>
</dbReference>
<protein>
    <recommendedName>
        <fullName evidence="11">Endocytic adaptor protein intersectin</fullName>
    </recommendedName>
</protein>
<dbReference type="EMBL" id="AJWK01034225">
    <property type="status" value="NOT_ANNOTATED_CDS"/>
    <property type="molecule type" value="Genomic_DNA"/>
</dbReference>
<dbReference type="EMBL" id="AJWK01034224">
    <property type="status" value="NOT_ANNOTATED_CDS"/>
    <property type="molecule type" value="Genomic_DNA"/>
</dbReference>
<dbReference type="SUPFAM" id="SSF47473">
    <property type="entry name" value="EF-hand"/>
    <property type="match status" value="1"/>
</dbReference>
<dbReference type="GO" id="GO:0016192">
    <property type="term" value="P:vesicle-mediated transport"/>
    <property type="evidence" value="ECO:0007669"/>
    <property type="project" value="UniProtKB-ARBA"/>
</dbReference>
<dbReference type="PRINTS" id="PR00452">
    <property type="entry name" value="SH3DOMAIN"/>
</dbReference>
<dbReference type="VEuPathDB" id="VectorBase:LLONM1_007148"/>
<dbReference type="CDD" id="cd11839">
    <property type="entry name" value="SH3_Intersectin_4"/>
    <property type="match status" value="1"/>
</dbReference>
<feature type="domain" description="SH3" evidence="6">
    <location>
        <begin position="1200"/>
        <end position="1259"/>
    </location>
</feature>
<dbReference type="Gene3D" id="1.10.238.10">
    <property type="entry name" value="EF-hand"/>
    <property type="match status" value="1"/>
</dbReference>
<dbReference type="PROSITE" id="PS00018">
    <property type="entry name" value="EF_HAND_1"/>
    <property type="match status" value="1"/>
</dbReference>
<evidence type="ECO:0000259" key="7">
    <source>
        <dbReference type="PROSITE" id="PS50031"/>
    </source>
</evidence>
<feature type="domain" description="EF-hand" evidence="8">
    <location>
        <begin position="43"/>
        <end position="78"/>
    </location>
</feature>
<keyword evidence="4" id="KW-0175">Coiled coil</keyword>
<dbReference type="Pfam" id="PF07653">
    <property type="entry name" value="SH3_2"/>
    <property type="match status" value="1"/>
</dbReference>
<feature type="compositionally biased region" description="Basic and acidic residues" evidence="5">
    <location>
        <begin position="1072"/>
        <end position="1082"/>
    </location>
</feature>
<keyword evidence="10" id="KW-1185">Reference proteome</keyword>
<keyword evidence="1 3" id="KW-0728">SH3 domain</keyword>
<evidence type="ECO:0000256" key="4">
    <source>
        <dbReference type="SAM" id="Coils"/>
    </source>
</evidence>
<evidence type="ECO:0000256" key="3">
    <source>
        <dbReference type="PROSITE-ProRule" id="PRU00192"/>
    </source>
</evidence>
<reference evidence="9" key="1">
    <citation type="submission" date="2020-05" db="UniProtKB">
        <authorList>
            <consortium name="EnsemblMetazoa"/>
        </authorList>
    </citation>
    <scope>IDENTIFICATION</scope>
    <source>
        <strain evidence="9">Jacobina</strain>
    </source>
</reference>
<dbReference type="CDD" id="cd00052">
    <property type="entry name" value="EH"/>
    <property type="match status" value="1"/>
</dbReference>
<dbReference type="Gene3D" id="2.30.30.40">
    <property type="entry name" value="SH3 Domains"/>
    <property type="match status" value="6"/>
</dbReference>
<dbReference type="EnsemblMetazoa" id="LLOJ009823-RA">
    <property type="protein sequence ID" value="LLOJ009823-PA"/>
    <property type="gene ID" value="LLOJ009823"/>
</dbReference>
<sequence length="1261" mass="140982">MNDPWVVTPREKVRFRDQFAALKPINGIVTGNQARDFFLQSGLQPRILAQIWGMADTDSDGMMNINEFSIACKLINMKLRGFEVPTVLPPILLTTLLSAGGTPTMTPTGAGSLSPLDPMKSIVGSQQPILPPPNVPAAAVAPAIVPNLPQAAPMMYTAPPMASVAPQPIPAPVSMAPIAPLPQVAPMAPMPQVAPIPQVAPMAPTMPQVAPIPQEQEERERKEREEAEKREKLRIEAEMRRQQEIERQMQRQKEIEMEMEENRKRQQEQREAARKEMERQRQLEWEKQKIQEMEAQRQREQDHLLRLKGQNQNSSIELSTLNEKIKELSQKICETRSSVTNVKAVIDRMRTTRDTSNTEMTNLKNKIKEQNAKLVQLSQEKAKLDAKNKANPADQEQMFNNKQIQLQQLREKVSETTEKITSKKSDIDANREQLSEIKNQLTELIENCESLYGQYDVQRSQVIELKNNRRNEAANASWGDDDASWAAAPTIESTAISAAPAPAPIPGYAQYRALYGFVPYDQNAEPGWFAGEINGKTGWFPESYVEKLDDGAPAEIATESTDTYTSQKYEERQRQLEWEKQKIQEMEAQRQREQDHLLRLKGQNQNSSIELSTLNEKIKELSQKICETRSSVTNVKAVIDRMRTTRDTSNTEMTNLKNKIKEQNAKLVQLSQEKAKLDARNKANPADQEQMFNNKQIQLQQLREKVSETTEKITSKKSDIDANREQLSEIKNQLTELIENCESLYGQYDVQRSQVIELKNNRRNEAANASWGDDDASWAAAPTIESTAISAAPAPAPIPGYAQYRALYGFNAEPGWFAGEINGKTGWFPESYVEKLDDGAPAEIATESTDTYTSQKYEEVESVTESTTLAAKTATEAPTDGEYYIATYPYDSAEPGDLIFNAGDVILVTKKDGEWWTGTLRGESGMFPCNYVDKAPPELCGNKLDDGAPAEIATESTDTYTSQKYEEVESVTESTTLAAKTATEAPTDGEYYIATYPYDSAEPGDLIFNAGDVILVTKKDGEWWTGTLRGESGMFPCNYVDKAPPELCGNVGRNGDIHTEVNNSVAPLKLDNAESEAKHQAEMDSEVSQINTRPKSESVDYSVPASASATPSLRGKKPEIAQVIAPYESTTPEQLSLQRGQLIMIRKKTDTGWWEGELQAKGRRRQIGWFPATYVKVLQGGRNSGRNTPVSASKIELTETILDKVIALYPYKAQNDDELSFEKDDIISVVGRDEPEWWRGELNGIQGLFPSNYVGPFVTSG</sequence>
<dbReference type="GO" id="GO:0005509">
    <property type="term" value="F:calcium ion binding"/>
    <property type="evidence" value="ECO:0007669"/>
    <property type="project" value="InterPro"/>
</dbReference>
<dbReference type="Pfam" id="PF12763">
    <property type="entry name" value="EH"/>
    <property type="match status" value="1"/>
</dbReference>
<dbReference type="Pfam" id="PF00018">
    <property type="entry name" value="SH3_1"/>
    <property type="match status" value="2"/>
</dbReference>
<evidence type="ECO:0000256" key="1">
    <source>
        <dbReference type="ARBA" id="ARBA00022443"/>
    </source>
</evidence>
<keyword evidence="2" id="KW-0106">Calcium</keyword>
<dbReference type="InterPro" id="IPR000261">
    <property type="entry name" value="EH_dom"/>
</dbReference>
<feature type="domain" description="SH3" evidence="6">
    <location>
        <begin position="987"/>
        <end position="1045"/>
    </location>
</feature>
<dbReference type="CDD" id="cd11840">
    <property type="entry name" value="SH3_Intersectin_5"/>
    <property type="match status" value="1"/>
</dbReference>
<dbReference type="Proteomes" id="UP000092461">
    <property type="component" value="Unassembled WGS sequence"/>
</dbReference>
<dbReference type="VEuPathDB" id="VectorBase:LLOJ009823"/>
<dbReference type="AlphaFoldDB" id="A0A1B0F057"/>
<dbReference type="Gene3D" id="1.10.287.1490">
    <property type="match status" value="2"/>
</dbReference>
<accession>A0A1B0F057</accession>
<evidence type="ECO:0000313" key="10">
    <source>
        <dbReference type="Proteomes" id="UP000092461"/>
    </source>
</evidence>
<dbReference type="SMART" id="SM00326">
    <property type="entry name" value="SH3"/>
    <property type="match status" value="6"/>
</dbReference>
<dbReference type="FunFam" id="2.30.30.40:FF:000072">
    <property type="entry name" value="Unconventional Myosin IB"/>
    <property type="match status" value="1"/>
</dbReference>
<feature type="domain" description="SH3" evidence="6">
    <location>
        <begin position="879"/>
        <end position="937"/>
    </location>
</feature>
<proteinExistence type="predicted"/>
<dbReference type="PROSITE" id="PS50031">
    <property type="entry name" value="EH"/>
    <property type="match status" value="1"/>
</dbReference>
<dbReference type="InterPro" id="IPR001452">
    <property type="entry name" value="SH3_domain"/>
</dbReference>
<dbReference type="EMBL" id="AJWK01034223">
    <property type="status" value="NOT_ANNOTATED_CDS"/>
    <property type="molecule type" value="Genomic_DNA"/>
</dbReference>
<dbReference type="InterPro" id="IPR002048">
    <property type="entry name" value="EF_hand_dom"/>
</dbReference>
<evidence type="ECO:0000313" key="9">
    <source>
        <dbReference type="EnsemblMetazoa" id="LLOJ009823-PA"/>
    </source>
</evidence>
<evidence type="ECO:0000256" key="5">
    <source>
        <dbReference type="SAM" id="MobiDB-lite"/>
    </source>
</evidence>
<dbReference type="CDD" id="cd11838">
    <property type="entry name" value="SH3_Intersectin_3"/>
    <property type="match status" value="2"/>
</dbReference>